<evidence type="ECO:0000313" key="11">
    <source>
        <dbReference type="Proteomes" id="UP000275951"/>
    </source>
</evidence>
<keyword evidence="2 7" id="KW-0813">Transport</keyword>
<accession>A0A380MDA2</accession>
<organism evidence="9 11">
    <name type="scientific">Trueperella pyogenes</name>
    <dbReference type="NCBI Taxonomy" id="1661"/>
    <lineage>
        <taxon>Bacteria</taxon>
        <taxon>Bacillati</taxon>
        <taxon>Actinomycetota</taxon>
        <taxon>Actinomycetes</taxon>
        <taxon>Actinomycetales</taxon>
        <taxon>Actinomycetaceae</taxon>
        <taxon>Trueperella</taxon>
    </lineage>
</organism>
<comment type="similarity">
    <text evidence="7">Belongs to the binding-protein-dependent transport system permease family.</text>
</comment>
<proteinExistence type="inferred from homology"/>
<dbReference type="AlphaFoldDB" id="A0A380MDA2"/>
<dbReference type="EMBL" id="JBAGNM010000003">
    <property type="protein sequence ID" value="MEW6954331.1"/>
    <property type="molecule type" value="Genomic_DNA"/>
</dbReference>
<evidence type="ECO:0000259" key="8">
    <source>
        <dbReference type="PROSITE" id="PS50928"/>
    </source>
</evidence>
<dbReference type="SUPFAM" id="SSF161098">
    <property type="entry name" value="MetI-like"/>
    <property type="match status" value="1"/>
</dbReference>
<evidence type="ECO:0000256" key="7">
    <source>
        <dbReference type="RuleBase" id="RU363032"/>
    </source>
</evidence>
<dbReference type="Proteomes" id="UP001555100">
    <property type="component" value="Unassembled WGS sequence"/>
</dbReference>
<comment type="subcellular location">
    <subcellularLocation>
        <location evidence="1 7">Cell membrane</location>
        <topology evidence="1 7">Multi-pass membrane protein</topology>
    </subcellularLocation>
</comment>
<evidence type="ECO:0000256" key="5">
    <source>
        <dbReference type="ARBA" id="ARBA00022989"/>
    </source>
</evidence>
<evidence type="ECO:0000256" key="6">
    <source>
        <dbReference type="ARBA" id="ARBA00023136"/>
    </source>
</evidence>
<keyword evidence="5 7" id="KW-1133">Transmembrane helix</keyword>
<dbReference type="PROSITE" id="PS50928">
    <property type="entry name" value="ABC_TM1"/>
    <property type="match status" value="1"/>
</dbReference>
<feature type="transmembrane region" description="Helical" evidence="7">
    <location>
        <begin position="125"/>
        <end position="149"/>
    </location>
</feature>
<keyword evidence="3" id="KW-1003">Cell membrane</keyword>
<dbReference type="PANTHER" id="PTHR30193:SF37">
    <property type="entry name" value="INNER MEMBRANE ABC TRANSPORTER PERMEASE PROTEIN YCJO"/>
    <property type="match status" value="1"/>
</dbReference>
<feature type="transmembrane region" description="Helical" evidence="7">
    <location>
        <begin position="284"/>
        <end position="308"/>
    </location>
</feature>
<gene>
    <name evidence="9" type="ORF">EBQ10_09015</name>
    <name evidence="10" type="ORF">V3M73_04765</name>
</gene>
<feature type="transmembrane region" description="Helical" evidence="7">
    <location>
        <begin position="37"/>
        <end position="63"/>
    </location>
</feature>
<dbReference type="CDD" id="cd06261">
    <property type="entry name" value="TM_PBP2"/>
    <property type="match status" value="1"/>
</dbReference>
<dbReference type="GO" id="GO:0005886">
    <property type="term" value="C:plasma membrane"/>
    <property type="evidence" value="ECO:0007669"/>
    <property type="project" value="UniProtKB-SubCell"/>
</dbReference>
<evidence type="ECO:0000313" key="10">
    <source>
        <dbReference type="EMBL" id="MEW6954331.1"/>
    </source>
</evidence>
<evidence type="ECO:0000313" key="9">
    <source>
        <dbReference type="EMBL" id="AZR07409.1"/>
    </source>
</evidence>
<evidence type="ECO:0000256" key="2">
    <source>
        <dbReference type="ARBA" id="ARBA00022448"/>
    </source>
</evidence>
<dbReference type="RefSeq" id="WP_108726169.1">
    <property type="nucleotide sequence ID" value="NZ_CP029001.1"/>
</dbReference>
<keyword evidence="4 7" id="KW-0812">Transmembrane</keyword>
<dbReference type="InterPro" id="IPR051393">
    <property type="entry name" value="ABC_transporter_permease"/>
</dbReference>
<dbReference type="GO" id="GO:0055085">
    <property type="term" value="P:transmembrane transport"/>
    <property type="evidence" value="ECO:0007669"/>
    <property type="project" value="InterPro"/>
</dbReference>
<reference evidence="9 11" key="1">
    <citation type="submission" date="2018-11" db="EMBL/GenBank/DDBJ databases">
        <title>Multidrug-resistant genes are associated with an 42-kb island TGI1 carrying a complex class 1 integron in a Trueperella pyogenes.</title>
        <authorList>
            <person name="Dong W."/>
        </authorList>
    </citation>
    <scope>NUCLEOTIDE SEQUENCE [LARGE SCALE GENOMIC DNA]</scope>
    <source>
        <strain evidence="9 11">TP4</strain>
    </source>
</reference>
<dbReference type="InterPro" id="IPR035906">
    <property type="entry name" value="MetI-like_sf"/>
</dbReference>
<dbReference type="Gene3D" id="1.10.3720.10">
    <property type="entry name" value="MetI-like"/>
    <property type="match status" value="1"/>
</dbReference>
<evidence type="ECO:0000256" key="3">
    <source>
        <dbReference type="ARBA" id="ARBA00022475"/>
    </source>
</evidence>
<dbReference type="Proteomes" id="UP000275951">
    <property type="component" value="Chromosome"/>
</dbReference>
<dbReference type="Pfam" id="PF00528">
    <property type="entry name" value="BPD_transp_1"/>
    <property type="match status" value="1"/>
</dbReference>
<feature type="transmembrane region" description="Helical" evidence="7">
    <location>
        <begin position="97"/>
        <end position="118"/>
    </location>
</feature>
<evidence type="ECO:0000313" key="12">
    <source>
        <dbReference type="Proteomes" id="UP001555100"/>
    </source>
</evidence>
<evidence type="ECO:0000256" key="1">
    <source>
        <dbReference type="ARBA" id="ARBA00004651"/>
    </source>
</evidence>
<evidence type="ECO:0000256" key="4">
    <source>
        <dbReference type="ARBA" id="ARBA00022692"/>
    </source>
</evidence>
<dbReference type="InterPro" id="IPR000515">
    <property type="entry name" value="MetI-like"/>
</dbReference>
<dbReference type="PANTHER" id="PTHR30193">
    <property type="entry name" value="ABC TRANSPORTER PERMEASE PROTEIN"/>
    <property type="match status" value="1"/>
</dbReference>
<feature type="transmembrane region" description="Helical" evidence="7">
    <location>
        <begin position="179"/>
        <end position="202"/>
    </location>
</feature>
<name>A0A380MDA2_9ACTO</name>
<reference evidence="10 12" key="2">
    <citation type="submission" date="2024-01" db="EMBL/GenBank/DDBJ databases">
        <title>Genomic analysis and antimicrobial resistance profiles of Trueperella pyogenes isolated from domestic and wild animals.</title>
        <authorList>
            <person name="Magossi G."/>
            <person name="Gzyl K.E."/>
            <person name="Holman D.B."/>
            <person name="Amat S."/>
        </authorList>
    </citation>
    <scope>NUCLEOTIDE SEQUENCE [LARGE SCALE GENOMIC DNA]</scope>
    <source>
        <strain evidence="10 12">1494</strain>
    </source>
</reference>
<sequence length="317" mass="34939">MSVVTQKEELGADPAQPREFILNPDPRWRKRDSAWAAFFLAPQAIGIFLFTVLPFGFAFILAFTDWNGFGSLNFIGFENFKNQISDPLFLRAVLNTLAIAALTVPIGLFLAIVVAVLINRLKHKTIYMILFFAPVVTSSVAIALIWQQLLRQDGLISAAISSLFRVAPADWLGNPKLTLLAVCAVTIWSSLGLNVVIFQAGLQNVNPSVLEAASIDGASDFKIFRSITLPILSPTIFFQSVIAFISSLQTFDIVFVLVKNAGPENATRTIVYHIYDLGIQKGQFGVSSAAAIFLMLLAVIITVVQFGFEKKWVHYEH</sequence>
<protein>
    <submittedName>
        <fullName evidence="9">Sugar ABC transporter permease</fullName>
    </submittedName>
</protein>
<dbReference type="EMBL" id="CP033905">
    <property type="protein sequence ID" value="AZR07409.1"/>
    <property type="molecule type" value="Genomic_DNA"/>
</dbReference>
<keyword evidence="6 7" id="KW-0472">Membrane</keyword>
<feature type="domain" description="ABC transmembrane type-1" evidence="8">
    <location>
        <begin position="93"/>
        <end position="305"/>
    </location>
</feature>
<keyword evidence="12" id="KW-1185">Reference proteome</keyword>